<evidence type="ECO:0000256" key="2">
    <source>
        <dbReference type="ARBA" id="ARBA00022475"/>
    </source>
</evidence>
<proteinExistence type="predicted"/>
<keyword evidence="7" id="KW-1015">Disulfide bond</keyword>
<dbReference type="GO" id="GO:0007166">
    <property type="term" value="P:cell surface receptor signaling pathway"/>
    <property type="evidence" value="ECO:0007669"/>
    <property type="project" value="TreeGrafter"/>
</dbReference>
<name>A0A8C1DNE1_CYPCA</name>
<dbReference type="InterPro" id="IPR013783">
    <property type="entry name" value="Ig-like_fold"/>
</dbReference>
<reference evidence="14" key="2">
    <citation type="submission" date="2025-09" db="UniProtKB">
        <authorList>
            <consortium name="Ensembl"/>
        </authorList>
    </citation>
    <scope>IDENTIFICATION</scope>
</reference>
<sequence>CSCCFICVFAVLVNKVCLQVTVEGFIGGSVVLPCSSAQHDLKLQDIEVFWRHNGSKIVFDIIPHSNAPVTQDPEYKNRVESFPQEYLRGNFSIKLNNLQHTDAGQYICYISHSSEYQTVKLIINGSISTERGTEQEEIVPSLPLLLVCIILPVMLFVVVVIFIAVFWRKKHSISRAAGNGVSSATPEDVSPCAQFKPVKADNHDEAVDAERTTHLDTVTADDLLTPKQHSSREKIRMRMSW</sequence>
<dbReference type="Ensembl" id="ENSCCRT00000067209.2">
    <property type="protein sequence ID" value="ENSCCRP00000062005.2"/>
    <property type="gene ID" value="ENSCCRG00000054855.1"/>
</dbReference>
<dbReference type="InterPro" id="IPR036179">
    <property type="entry name" value="Ig-like_dom_sf"/>
</dbReference>
<dbReference type="GO" id="GO:0042102">
    <property type="term" value="P:positive regulation of T cell proliferation"/>
    <property type="evidence" value="ECO:0007669"/>
    <property type="project" value="TreeGrafter"/>
</dbReference>
<evidence type="ECO:0000256" key="6">
    <source>
        <dbReference type="ARBA" id="ARBA00023136"/>
    </source>
</evidence>
<dbReference type="Pfam" id="PF07686">
    <property type="entry name" value="V-set"/>
    <property type="match status" value="1"/>
</dbReference>
<reference evidence="14" key="1">
    <citation type="submission" date="2025-08" db="UniProtKB">
        <authorList>
            <consortium name="Ensembl"/>
        </authorList>
    </citation>
    <scope>IDENTIFICATION</scope>
</reference>
<keyword evidence="2" id="KW-1003">Cell membrane</keyword>
<evidence type="ECO:0000259" key="13">
    <source>
        <dbReference type="PROSITE" id="PS50835"/>
    </source>
</evidence>
<keyword evidence="10" id="KW-0393">Immunoglobulin domain</keyword>
<keyword evidence="8" id="KW-0675">Receptor</keyword>
<accession>A0A8C1DNE1</accession>
<dbReference type="GeneTree" id="ENSGT01030000234790"/>
<dbReference type="SMART" id="SM00409">
    <property type="entry name" value="IG"/>
    <property type="match status" value="1"/>
</dbReference>
<feature type="domain" description="Ig-like" evidence="13">
    <location>
        <begin position="27"/>
        <end position="124"/>
    </location>
</feature>
<evidence type="ECO:0000313" key="14">
    <source>
        <dbReference type="Ensembl" id="ENSCCRP00000062005.2"/>
    </source>
</evidence>
<dbReference type="GO" id="GO:0009897">
    <property type="term" value="C:external side of plasma membrane"/>
    <property type="evidence" value="ECO:0007669"/>
    <property type="project" value="TreeGrafter"/>
</dbReference>
<evidence type="ECO:0000256" key="7">
    <source>
        <dbReference type="ARBA" id="ARBA00023157"/>
    </source>
</evidence>
<keyword evidence="3 11" id="KW-0812">Transmembrane</keyword>
<dbReference type="InterPro" id="IPR051713">
    <property type="entry name" value="T-cell_Activation_Regulation"/>
</dbReference>
<keyword evidence="9" id="KW-0325">Glycoprotein</keyword>
<evidence type="ECO:0000256" key="9">
    <source>
        <dbReference type="ARBA" id="ARBA00023180"/>
    </source>
</evidence>
<evidence type="ECO:0000256" key="12">
    <source>
        <dbReference type="SAM" id="SignalP"/>
    </source>
</evidence>
<keyword evidence="4 12" id="KW-0732">Signal</keyword>
<feature type="transmembrane region" description="Helical" evidence="11">
    <location>
        <begin position="144"/>
        <end position="167"/>
    </location>
</feature>
<dbReference type="PROSITE" id="PS50835">
    <property type="entry name" value="IG_LIKE"/>
    <property type="match status" value="1"/>
</dbReference>
<evidence type="ECO:0000256" key="3">
    <source>
        <dbReference type="ARBA" id="ARBA00022692"/>
    </source>
</evidence>
<dbReference type="PANTHER" id="PTHR25466">
    <property type="entry name" value="T-LYMPHOCYTE ACTIVATION ANTIGEN"/>
    <property type="match status" value="1"/>
</dbReference>
<dbReference type="FunFam" id="2.60.40.10:FF:000142">
    <property type="entry name" value="V-set domain-containing T-cell activation inhibitor 1"/>
    <property type="match status" value="1"/>
</dbReference>
<dbReference type="InterPro" id="IPR013106">
    <property type="entry name" value="Ig_V-set"/>
</dbReference>
<dbReference type="SUPFAM" id="SSF48726">
    <property type="entry name" value="Immunoglobulin"/>
    <property type="match status" value="1"/>
</dbReference>
<dbReference type="Proteomes" id="UP001108240">
    <property type="component" value="Unplaced"/>
</dbReference>
<feature type="chain" id="PRO_5039912001" description="Ig-like domain-containing protein" evidence="12">
    <location>
        <begin position="19"/>
        <end position="241"/>
    </location>
</feature>
<dbReference type="GO" id="GO:0071222">
    <property type="term" value="P:cellular response to lipopolysaccharide"/>
    <property type="evidence" value="ECO:0007669"/>
    <property type="project" value="TreeGrafter"/>
</dbReference>
<dbReference type="GO" id="GO:0042130">
    <property type="term" value="P:negative regulation of T cell proliferation"/>
    <property type="evidence" value="ECO:0007669"/>
    <property type="project" value="TreeGrafter"/>
</dbReference>
<comment type="subcellular location">
    <subcellularLocation>
        <location evidence="1">Cell membrane</location>
        <topology evidence="1">Single-pass type I membrane protein</topology>
    </subcellularLocation>
</comment>
<evidence type="ECO:0000256" key="4">
    <source>
        <dbReference type="ARBA" id="ARBA00022729"/>
    </source>
</evidence>
<evidence type="ECO:0000256" key="5">
    <source>
        <dbReference type="ARBA" id="ARBA00022989"/>
    </source>
</evidence>
<dbReference type="InterPro" id="IPR007110">
    <property type="entry name" value="Ig-like_dom"/>
</dbReference>
<protein>
    <recommendedName>
        <fullName evidence="13">Ig-like domain-containing protein</fullName>
    </recommendedName>
</protein>
<evidence type="ECO:0000256" key="11">
    <source>
        <dbReference type="SAM" id="Phobius"/>
    </source>
</evidence>
<dbReference type="GO" id="GO:0006955">
    <property type="term" value="P:immune response"/>
    <property type="evidence" value="ECO:0007669"/>
    <property type="project" value="TreeGrafter"/>
</dbReference>
<dbReference type="InterPro" id="IPR003599">
    <property type="entry name" value="Ig_sub"/>
</dbReference>
<dbReference type="GO" id="GO:0031295">
    <property type="term" value="P:T cell costimulation"/>
    <property type="evidence" value="ECO:0007669"/>
    <property type="project" value="TreeGrafter"/>
</dbReference>
<keyword evidence="5 11" id="KW-1133">Transmembrane helix</keyword>
<dbReference type="Gene3D" id="2.60.40.10">
    <property type="entry name" value="Immunoglobulins"/>
    <property type="match status" value="1"/>
</dbReference>
<organism evidence="14 15">
    <name type="scientific">Cyprinus carpio carpio</name>
    <dbReference type="NCBI Taxonomy" id="630221"/>
    <lineage>
        <taxon>Eukaryota</taxon>
        <taxon>Metazoa</taxon>
        <taxon>Chordata</taxon>
        <taxon>Craniata</taxon>
        <taxon>Vertebrata</taxon>
        <taxon>Euteleostomi</taxon>
        <taxon>Actinopterygii</taxon>
        <taxon>Neopterygii</taxon>
        <taxon>Teleostei</taxon>
        <taxon>Ostariophysi</taxon>
        <taxon>Cypriniformes</taxon>
        <taxon>Cyprinidae</taxon>
        <taxon>Cyprininae</taxon>
        <taxon>Cyprinus</taxon>
    </lineage>
</organism>
<feature type="signal peptide" evidence="12">
    <location>
        <begin position="1"/>
        <end position="18"/>
    </location>
</feature>
<keyword evidence="6 11" id="KW-0472">Membrane</keyword>
<dbReference type="AlphaFoldDB" id="A0A8C1DNE1"/>
<evidence type="ECO:0000256" key="1">
    <source>
        <dbReference type="ARBA" id="ARBA00004251"/>
    </source>
</evidence>
<dbReference type="PANTHER" id="PTHR25466:SF14">
    <property type="entry name" value="BUTYROPHILIN SUBFAMILY 2 MEMBER A2-LIKE-RELATED"/>
    <property type="match status" value="1"/>
</dbReference>
<keyword evidence="15" id="KW-1185">Reference proteome</keyword>
<evidence type="ECO:0000256" key="8">
    <source>
        <dbReference type="ARBA" id="ARBA00023170"/>
    </source>
</evidence>
<evidence type="ECO:0000313" key="15">
    <source>
        <dbReference type="Proteomes" id="UP001108240"/>
    </source>
</evidence>
<evidence type="ECO:0000256" key="10">
    <source>
        <dbReference type="ARBA" id="ARBA00023319"/>
    </source>
</evidence>